<comment type="cofactor">
    <cofactor evidence="1 4">
        <name>Zn(2+)</name>
        <dbReference type="ChEBI" id="CHEBI:29105"/>
    </cofactor>
    <text evidence="1 4">Binds 2 Zn(2+) ions per subunit.</text>
</comment>
<keyword evidence="1 4" id="KW-0479">Metal-binding</keyword>
<dbReference type="GO" id="GO:0016810">
    <property type="term" value="F:hydrolase activity, acting on carbon-nitrogen (but not peptide) bonds"/>
    <property type="evidence" value="ECO:0007669"/>
    <property type="project" value="InterPro"/>
</dbReference>
<dbReference type="EC" id="3.4.19.-" evidence="1"/>
<keyword evidence="1" id="KW-0482">Metalloprotease</keyword>
<dbReference type="InterPro" id="IPR010229">
    <property type="entry name" value="Pept_M38_dipep"/>
</dbReference>
<dbReference type="Proteomes" id="UP000094463">
    <property type="component" value="Chromosome"/>
</dbReference>
<dbReference type="AlphaFoldDB" id="A0A1D7QS40"/>
<keyword evidence="1" id="KW-0645">Protease</keyword>
<dbReference type="InterPro" id="IPR011059">
    <property type="entry name" value="Metal-dep_hydrolase_composite"/>
</dbReference>
<keyword evidence="1 4" id="KW-0862">Zinc</keyword>
<dbReference type="Gene3D" id="3.20.20.140">
    <property type="entry name" value="Metal-dependent hydrolases"/>
    <property type="match status" value="1"/>
</dbReference>
<accession>A0A1D7QS40</accession>
<organism evidence="6 7">
    <name type="scientific">Salisediminibacterium beveridgei</name>
    <dbReference type="NCBI Taxonomy" id="632773"/>
    <lineage>
        <taxon>Bacteria</taxon>
        <taxon>Bacillati</taxon>
        <taxon>Bacillota</taxon>
        <taxon>Bacilli</taxon>
        <taxon>Bacillales</taxon>
        <taxon>Bacillaceae</taxon>
        <taxon>Salisediminibacterium</taxon>
    </lineage>
</organism>
<dbReference type="GO" id="GO:0005737">
    <property type="term" value="C:cytoplasm"/>
    <property type="evidence" value="ECO:0007669"/>
    <property type="project" value="UniProtKB-SubCell"/>
</dbReference>
<evidence type="ECO:0000256" key="2">
    <source>
        <dbReference type="PIRSR" id="PIRSR001238-1"/>
    </source>
</evidence>
<dbReference type="InterPro" id="IPR006680">
    <property type="entry name" value="Amidohydro-rel"/>
</dbReference>
<dbReference type="PANTHER" id="PTHR11647">
    <property type="entry name" value="HYDRANTOINASE/DIHYDROPYRIMIDINASE FAMILY MEMBER"/>
    <property type="match status" value="1"/>
</dbReference>
<comment type="subcellular location">
    <subcellularLocation>
        <location evidence="1">Cytoplasm</location>
    </subcellularLocation>
</comment>
<feature type="binding site" evidence="3">
    <location>
        <position position="163"/>
    </location>
    <ligand>
        <name>substrate</name>
    </ligand>
</feature>
<protein>
    <recommendedName>
        <fullName evidence="1">Isoaspartyl dipeptidase</fullName>
        <ecNumber evidence="1">3.4.19.-</ecNumber>
    </recommendedName>
</protein>
<comment type="function">
    <text evidence="1">Catalyzes the hydrolytic cleavage of a subset of L-isoaspartyl (L-beta-aspartyl) dipeptides. Used to degrade proteins damaged by L-isoaspartyl residues formation.</text>
</comment>
<feature type="binding site" evidence="4">
    <location>
        <position position="61"/>
    </location>
    <ligand>
        <name>Zn(2+)</name>
        <dbReference type="ChEBI" id="CHEBI:29105"/>
        <label>1</label>
        <note>catalytic</note>
    </ligand>
</feature>
<feature type="binding site" evidence="3">
    <location>
        <position position="130"/>
    </location>
    <ligand>
        <name>substrate</name>
    </ligand>
</feature>
<feature type="binding site" evidence="4">
    <location>
        <position position="63"/>
    </location>
    <ligand>
        <name>Zn(2+)</name>
        <dbReference type="ChEBI" id="CHEBI:29105"/>
        <label>1</label>
        <note>catalytic</note>
    </ligand>
</feature>
<dbReference type="GO" id="GO:0008798">
    <property type="term" value="F:beta-aspartyl-peptidase activity"/>
    <property type="evidence" value="ECO:0007669"/>
    <property type="project" value="InterPro"/>
</dbReference>
<proteinExistence type="inferred from homology"/>
<keyword evidence="1 6" id="KW-0378">Hydrolase</keyword>
<name>A0A1D7QS40_9BACI</name>
<comment type="similarity">
    <text evidence="1">Belongs to the peptidase M38 family.</text>
</comment>
<dbReference type="KEGG" id="bbev:BBEV_0431"/>
<dbReference type="NCBIfam" id="TIGR01975">
    <property type="entry name" value="isoAsp_dipep"/>
    <property type="match status" value="1"/>
</dbReference>
<feature type="binding site" evidence="3">
    <location>
        <position position="287"/>
    </location>
    <ligand>
        <name>substrate</name>
    </ligand>
</feature>
<evidence type="ECO:0000256" key="1">
    <source>
        <dbReference type="PIRNR" id="PIRNR001238"/>
    </source>
</evidence>
<feature type="domain" description="Amidohydrolase-related" evidence="5">
    <location>
        <begin position="52"/>
        <end position="374"/>
    </location>
</feature>
<dbReference type="Gene3D" id="2.30.40.10">
    <property type="entry name" value="Urease, subunit C, domain 1"/>
    <property type="match status" value="1"/>
</dbReference>
<dbReference type="PIRSF" id="PIRSF001238">
    <property type="entry name" value="IadA"/>
    <property type="match status" value="1"/>
</dbReference>
<reference evidence="6 7" key="1">
    <citation type="submission" date="2015-08" db="EMBL/GenBank/DDBJ databases">
        <title>The complete genome sequence of Bacillus beveridgei MLTeJB.</title>
        <authorList>
            <person name="Hanson T.E."/>
            <person name="Mesa C."/>
            <person name="Basesman S.M."/>
            <person name="Oremland R.S."/>
        </authorList>
    </citation>
    <scope>NUCLEOTIDE SEQUENCE [LARGE SCALE GENOMIC DNA]</scope>
    <source>
        <strain evidence="6 7">MLTeJB</strain>
    </source>
</reference>
<feature type="binding site" evidence="3">
    <location>
        <position position="99"/>
    </location>
    <ligand>
        <name>substrate</name>
    </ligand>
</feature>
<dbReference type="InterPro" id="IPR050378">
    <property type="entry name" value="Metallo-dep_Hydrolases_sf"/>
</dbReference>
<dbReference type="GO" id="GO:0008237">
    <property type="term" value="F:metallopeptidase activity"/>
    <property type="evidence" value="ECO:0007669"/>
    <property type="project" value="UniProtKB-KW"/>
</dbReference>
<dbReference type="OrthoDB" id="9775607at2"/>
<feature type="binding site" evidence="4">
    <location>
        <position position="195"/>
    </location>
    <ligand>
        <name>Zn(2+)</name>
        <dbReference type="ChEBI" id="CHEBI:29105"/>
        <label>2</label>
        <note>catalytic</note>
    </ligand>
</feature>
<dbReference type="PANTHER" id="PTHR11647:SF1">
    <property type="entry name" value="COLLAPSIN RESPONSE MEDIATOR PROTEIN"/>
    <property type="match status" value="1"/>
</dbReference>
<evidence type="ECO:0000256" key="3">
    <source>
        <dbReference type="PIRSR" id="PIRSR001238-2"/>
    </source>
</evidence>
<dbReference type="GO" id="GO:0046872">
    <property type="term" value="F:metal ion binding"/>
    <property type="evidence" value="ECO:0007669"/>
    <property type="project" value="UniProtKB-KW"/>
</dbReference>
<sequence>MILFRNGTVYNPDYAGQQDVLVAGGKILKVAKDIRLSADDDLLEVVDATGQIIAPGLIDGHVHITGGGGEGSFHTRTPELMLSECIDAGVTTVVGVIGTDGTSRTMTSLVAKAKGLTEEGITCYCQSGNYHVPVRTLTGSIQDDIMLVQEIIGTGEVAIADHRSSQPTAHELARLASESRIGGLLSGKGGVVNIHVGDGDSKLSLIEQVVNETDVPRSQFWPTHINRTEALLEKGFSYANAGGVIDFTTSSIDSDQPDLRSSRCLKRALEHGVSASQITFTSDAQGSLPKFDQDRNFVGLGVGKITSLLDDVRDAHLTENVPLEDALRVATANPARVMKLKDKGHVAADYDADLLVFNADDLSLSGVMAKGKWLMQEGVRTMCGTFEQV</sequence>
<dbReference type="PATRIC" id="fig|632773.3.peg.465"/>
<comment type="PTM">
    <text evidence="1">Carboxylation allows a single lysine to coordinate two zinc ions.</text>
</comment>
<evidence type="ECO:0000259" key="5">
    <source>
        <dbReference type="Pfam" id="PF01979"/>
    </source>
</evidence>
<feature type="binding site" evidence="3">
    <location>
        <begin position="68"/>
        <end position="70"/>
    </location>
    <ligand>
        <name>substrate</name>
    </ligand>
</feature>
<dbReference type="EMBL" id="CP012502">
    <property type="protein sequence ID" value="AOM81825.1"/>
    <property type="molecule type" value="Genomic_DNA"/>
</dbReference>
<evidence type="ECO:0000313" key="6">
    <source>
        <dbReference type="EMBL" id="AOM81825.1"/>
    </source>
</evidence>
<dbReference type="SUPFAM" id="SSF51338">
    <property type="entry name" value="Composite domain of metallo-dependent hydrolases"/>
    <property type="match status" value="1"/>
</dbReference>
<dbReference type="RefSeq" id="WP_084007178.1">
    <property type="nucleotide sequence ID" value="NZ_CP012502.1"/>
</dbReference>
<dbReference type="Pfam" id="PF01979">
    <property type="entry name" value="Amidohydro_1"/>
    <property type="match status" value="1"/>
</dbReference>
<keyword evidence="7" id="KW-1185">Reference proteome</keyword>
<dbReference type="STRING" id="632773.BBEV_0431"/>
<evidence type="ECO:0000256" key="4">
    <source>
        <dbReference type="PIRSR" id="PIRSR001238-3"/>
    </source>
</evidence>
<dbReference type="GO" id="GO:0006508">
    <property type="term" value="P:proteolysis"/>
    <property type="evidence" value="ECO:0007669"/>
    <property type="project" value="UniProtKB-KW"/>
</dbReference>
<dbReference type="SUPFAM" id="SSF51556">
    <property type="entry name" value="Metallo-dependent hydrolases"/>
    <property type="match status" value="1"/>
</dbReference>
<feature type="binding site" evidence="4">
    <location>
        <position position="283"/>
    </location>
    <ligand>
        <name>Zn(2+)</name>
        <dbReference type="ChEBI" id="CHEBI:29105"/>
        <label>1</label>
        <note>catalytic</note>
    </ligand>
</feature>
<dbReference type="InterPro" id="IPR032466">
    <property type="entry name" value="Metal_Hydrolase"/>
</dbReference>
<feature type="active site" description="Proton acceptor" evidence="2">
    <location>
        <position position="283"/>
    </location>
</feature>
<evidence type="ECO:0000313" key="7">
    <source>
        <dbReference type="Proteomes" id="UP000094463"/>
    </source>
</evidence>
<feature type="binding site" evidence="3">
    <location>
        <position position="227"/>
    </location>
    <ligand>
        <name>substrate</name>
    </ligand>
</feature>
<gene>
    <name evidence="6" type="primary">iadA</name>
    <name evidence="6" type="ORF">BBEV_0431</name>
</gene>
<feature type="binding site" evidence="4">
    <location>
        <position position="224"/>
    </location>
    <ligand>
        <name>Zn(2+)</name>
        <dbReference type="ChEBI" id="CHEBI:29105"/>
        <label>2</label>
        <note>catalytic</note>
    </ligand>
</feature>